<dbReference type="NCBIfam" id="TIGR01683">
    <property type="entry name" value="thiS"/>
    <property type="match status" value="1"/>
</dbReference>
<dbReference type="EMBL" id="FOXF01000031">
    <property type="protein sequence ID" value="SFP51529.1"/>
    <property type="molecule type" value="Genomic_DNA"/>
</dbReference>
<proteinExistence type="predicted"/>
<dbReference type="Pfam" id="PF02597">
    <property type="entry name" value="ThiS"/>
    <property type="match status" value="1"/>
</dbReference>
<accession>A0A662ZJP4</accession>
<dbReference type="AlphaFoldDB" id="A0A662ZJP4"/>
<dbReference type="SUPFAM" id="SSF54285">
    <property type="entry name" value="MoaD/ThiS"/>
    <property type="match status" value="1"/>
</dbReference>
<sequence length="70" mass="7781">MQITVAGEKTEVKEGLTVGELLEIKQVETPEYVTVSLNDDFLEREKRDAVVLKEGDVVEFIYFMGGGACL</sequence>
<gene>
    <name evidence="1" type="ORF">SAMN02910344_01592</name>
</gene>
<dbReference type="Gene3D" id="3.10.20.30">
    <property type="match status" value="1"/>
</dbReference>
<dbReference type="InterPro" id="IPR016155">
    <property type="entry name" value="Mopterin_synth/thiamin_S_b"/>
</dbReference>
<evidence type="ECO:0000313" key="1">
    <source>
        <dbReference type="EMBL" id="SFP51529.1"/>
    </source>
</evidence>
<dbReference type="PANTHER" id="PTHR34472:SF1">
    <property type="entry name" value="SULFUR CARRIER PROTEIN THIS"/>
    <property type="match status" value="1"/>
</dbReference>
<reference evidence="1 2" key="1">
    <citation type="submission" date="2016-10" db="EMBL/GenBank/DDBJ databases">
        <authorList>
            <person name="Varghese N."/>
            <person name="Submissions S."/>
        </authorList>
    </citation>
    <scope>NUCLEOTIDE SEQUENCE [LARGE SCALE GENOMIC DNA]</scope>
    <source>
        <strain evidence="1 2">DSM 1361</strain>
    </source>
</reference>
<dbReference type="InterPro" id="IPR012675">
    <property type="entry name" value="Beta-grasp_dom_sf"/>
</dbReference>
<protein>
    <submittedName>
        <fullName evidence="1">Sulfur carrier protein</fullName>
    </submittedName>
</protein>
<dbReference type="InterPro" id="IPR010035">
    <property type="entry name" value="Thi_S"/>
</dbReference>
<name>A0A662ZJP4_9GAMM</name>
<dbReference type="Proteomes" id="UP000243745">
    <property type="component" value="Unassembled WGS sequence"/>
</dbReference>
<keyword evidence="2" id="KW-1185">Reference proteome</keyword>
<dbReference type="OrthoDB" id="9800283at2"/>
<dbReference type="CDD" id="cd00565">
    <property type="entry name" value="Ubl_ThiS"/>
    <property type="match status" value="1"/>
</dbReference>
<organism evidence="1 2">
    <name type="scientific">Ruminobacter amylophilus</name>
    <dbReference type="NCBI Taxonomy" id="867"/>
    <lineage>
        <taxon>Bacteria</taxon>
        <taxon>Pseudomonadati</taxon>
        <taxon>Pseudomonadota</taxon>
        <taxon>Gammaproteobacteria</taxon>
        <taxon>Aeromonadales</taxon>
        <taxon>Succinivibrionaceae</taxon>
        <taxon>Ruminobacter</taxon>
    </lineage>
</organism>
<evidence type="ECO:0000313" key="2">
    <source>
        <dbReference type="Proteomes" id="UP000243745"/>
    </source>
</evidence>
<dbReference type="PANTHER" id="PTHR34472">
    <property type="entry name" value="SULFUR CARRIER PROTEIN THIS"/>
    <property type="match status" value="1"/>
</dbReference>
<dbReference type="InterPro" id="IPR003749">
    <property type="entry name" value="ThiS/MoaD-like"/>
</dbReference>